<comment type="similarity">
    <text evidence="1">Belongs to the bacterial solute-binding protein 1 family.</text>
</comment>
<feature type="signal peptide" evidence="4">
    <location>
        <begin position="1"/>
        <end position="19"/>
    </location>
</feature>
<protein>
    <submittedName>
        <fullName evidence="5">Extracellular solute-binding protein</fullName>
    </submittedName>
</protein>
<dbReference type="SUPFAM" id="SSF53850">
    <property type="entry name" value="Periplasmic binding protein-like II"/>
    <property type="match status" value="1"/>
</dbReference>
<evidence type="ECO:0000256" key="2">
    <source>
        <dbReference type="ARBA" id="ARBA00022448"/>
    </source>
</evidence>
<organism evidence="5 6">
    <name type="scientific">Streptomyces thermolineatus</name>
    <dbReference type="NCBI Taxonomy" id="44033"/>
    <lineage>
        <taxon>Bacteria</taxon>
        <taxon>Bacillati</taxon>
        <taxon>Actinomycetota</taxon>
        <taxon>Actinomycetes</taxon>
        <taxon>Kitasatosporales</taxon>
        <taxon>Streptomycetaceae</taxon>
        <taxon>Streptomyces</taxon>
    </lineage>
</organism>
<feature type="chain" id="PRO_5045201015" evidence="4">
    <location>
        <begin position="20"/>
        <end position="473"/>
    </location>
</feature>
<dbReference type="EMBL" id="BAAATA010000040">
    <property type="protein sequence ID" value="GAA2506285.1"/>
    <property type="molecule type" value="Genomic_DNA"/>
</dbReference>
<proteinExistence type="inferred from homology"/>
<evidence type="ECO:0000313" key="5">
    <source>
        <dbReference type="EMBL" id="GAA2506285.1"/>
    </source>
</evidence>
<evidence type="ECO:0000256" key="3">
    <source>
        <dbReference type="ARBA" id="ARBA00022729"/>
    </source>
</evidence>
<reference evidence="5 6" key="1">
    <citation type="journal article" date="2019" name="Int. J. Syst. Evol. Microbiol.">
        <title>The Global Catalogue of Microorganisms (GCM) 10K type strain sequencing project: providing services to taxonomists for standard genome sequencing and annotation.</title>
        <authorList>
            <consortium name="The Broad Institute Genomics Platform"/>
            <consortium name="The Broad Institute Genome Sequencing Center for Infectious Disease"/>
            <person name="Wu L."/>
            <person name="Ma J."/>
        </authorList>
    </citation>
    <scope>NUCLEOTIDE SEQUENCE [LARGE SCALE GENOMIC DNA]</scope>
    <source>
        <strain evidence="5 6">JCM 6307</strain>
    </source>
</reference>
<keyword evidence="6" id="KW-1185">Reference proteome</keyword>
<dbReference type="InterPro" id="IPR050490">
    <property type="entry name" value="Bact_solute-bd_prot1"/>
</dbReference>
<evidence type="ECO:0000256" key="4">
    <source>
        <dbReference type="SAM" id="SignalP"/>
    </source>
</evidence>
<comment type="caution">
    <text evidence="5">The sequence shown here is derived from an EMBL/GenBank/DDBJ whole genome shotgun (WGS) entry which is preliminary data.</text>
</comment>
<evidence type="ECO:0000256" key="1">
    <source>
        <dbReference type="ARBA" id="ARBA00008520"/>
    </source>
</evidence>
<keyword evidence="3 4" id="KW-0732">Signal</keyword>
<accession>A0ABN3MQ01</accession>
<dbReference type="Pfam" id="PF01547">
    <property type="entry name" value="SBP_bac_1"/>
    <property type="match status" value="1"/>
</dbReference>
<gene>
    <name evidence="5" type="ORF">GCM10010406_48620</name>
</gene>
<dbReference type="PANTHER" id="PTHR43649:SF34">
    <property type="entry name" value="ABC TRANSPORTER PERIPLASMIC-BINDING PROTEIN YCJN-RELATED"/>
    <property type="match status" value="1"/>
</dbReference>
<dbReference type="PANTHER" id="PTHR43649">
    <property type="entry name" value="ARABINOSE-BINDING PROTEIN-RELATED"/>
    <property type="match status" value="1"/>
</dbReference>
<dbReference type="InterPro" id="IPR006059">
    <property type="entry name" value="SBP"/>
</dbReference>
<sequence length="473" mass="50068">MWFVFRCSFLPFRPLRAVAAVAAAVLAAGPAAGCADRGADRSDGRITVWSLENLPPRMEAARRIADDFEEESGIEVELVGVAEAQLPQMVMSAAAAGRLPDVIGAVPLAQVWQMHGNGLLDTRTAGGIVEELGPETFDRNALALASDGPVRLAVPSDAWLQVLAYRKDLFRRAGLPAPTTYDALLTAARTLDRGRTEGIAAATDPGDVFTQQSFEDLALANGCRLVDDWGAVALDSGPCRTAFGLYGELTAEHGPPGTQTVDTTRATYFSGRSAMLLWSSMVLDELAGLRADALPACPQCAGDPGFLARNTGIVTALRGPDGRAPAQYGEVTSWAVTRTAETSAARDFVRHMTGPGYEAWFGTAAEGKIPVRSGTRDDPDRYTRAWRSTPIGTDTRRPFDEVYPDALLDELLAGVGAMRRWGIAEGQGALVGATMGELPVPGVIGAVADGRITAAQAAREAAEEVEALRTSLE</sequence>
<name>A0ABN3MQ01_9ACTN</name>
<evidence type="ECO:0000313" key="6">
    <source>
        <dbReference type="Proteomes" id="UP001501358"/>
    </source>
</evidence>
<dbReference type="Gene3D" id="3.40.190.10">
    <property type="entry name" value="Periplasmic binding protein-like II"/>
    <property type="match status" value="1"/>
</dbReference>
<dbReference type="Proteomes" id="UP001501358">
    <property type="component" value="Unassembled WGS sequence"/>
</dbReference>
<keyword evidence="2" id="KW-0813">Transport</keyword>